<keyword evidence="1" id="KW-0812">Transmembrane</keyword>
<dbReference type="CDD" id="cd01948">
    <property type="entry name" value="EAL"/>
    <property type="match status" value="1"/>
</dbReference>
<dbReference type="PANTHER" id="PTHR33121">
    <property type="entry name" value="CYCLIC DI-GMP PHOSPHODIESTERASE PDEF"/>
    <property type="match status" value="1"/>
</dbReference>
<feature type="domain" description="GGDEF" evidence="3">
    <location>
        <begin position="225"/>
        <end position="358"/>
    </location>
</feature>
<dbReference type="PANTHER" id="PTHR33121:SF79">
    <property type="entry name" value="CYCLIC DI-GMP PHOSPHODIESTERASE PDED-RELATED"/>
    <property type="match status" value="1"/>
</dbReference>
<dbReference type="SMART" id="SM00052">
    <property type="entry name" value="EAL"/>
    <property type="match status" value="1"/>
</dbReference>
<dbReference type="Pfam" id="PF00563">
    <property type="entry name" value="EAL"/>
    <property type="match status" value="1"/>
</dbReference>
<keyword evidence="1" id="KW-1133">Transmembrane helix</keyword>
<sequence length="636" mass="71441">MSRLRYALLALVTLAFAVGIGTSLVYNQRMTEQASARIQISAWSLAQLEFEHLRFLNTLQLFRAGASSQEKLELAYDLLWSRLDVFLAGEENRLIRQRFNAEALVKQLFVQLRSDEALVFRPRLEPGSEIDQAIARYDTYQPPIRQLMIKNFTGPDATRIVDGLRSSQNLSQLLLLGMLFCGGGLSLLLYLEARKNRFMARFDTLTNLPNRNSFQAQQNHSSACACRALAVIELSNFRALNENISHEAGDLLLSRIGETLNRLKPKDSFVARVAGDEFVMTFPESFPEELVIGTLHSLSYALTFDFQNDKHLFQVATRIGLSYNSGNNLNLQKLYYFASLALRELGLKKTRGIEVFSEAISSRYLRSQQLLGDLQHALAEPSTTGMSLHYQPIVPLTEAALGVEVLLRWQHPQLGYISPLEVVELAENHQLGPVLGQWILRQLKQDLLTLPHSLRSSLYFSINISASQFGLNLPDELGHWLAEAPIQARQLIVEMTESISIANFDDGSHILGQLNELGVQVALDDFGTGYSSLSYLRELRVQRIKIDKSFIQGIGQNPQLQSVVRSIIELCHTFSFQVTCEGIEDEQDARKIRELGSDHAQGYWYGRPMPLLALIDWHGDNLGQPAPPAAVVQLSS</sequence>
<evidence type="ECO:0000256" key="1">
    <source>
        <dbReference type="SAM" id="Phobius"/>
    </source>
</evidence>
<evidence type="ECO:0000313" key="5">
    <source>
        <dbReference type="Proteomes" id="UP001212042"/>
    </source>
</evidence>
<dbReference type="PROSITE" id="PS50887">
    <property type="entry name" value="GGDEF"/>
    <property type="match status" value="1"/>
</dbReference>
<name>A0ABT4XJD6_9PSED</name>
<dbReference type="InterPro" id="IPR035919">
    <property type="entry name" value="EAL_sf"/>
</dbReference>
<dbReference type="InterPro" id="IPR043128">
    <property type="entry name" value="Rev_trsase/Diguanyl_cyclase"/>
</dbReference>
<organism evidence="4 5">
    <name type="scientific">Pseudomonas aestuarii</name>
    <dbReference type="NCBI Taxonomy" id="3018340"/>
    <lineage>
        <taxon>Bacteria</taxon>
        <taxon>Pseudomonadati</taxon>
        <taxon>Pseudomonadota</taxon>
        <taxon>Gammaproteobacteria</taxon>
        <taxon>Pseudomonadales</taxon>
        <taxon>Pseudomonadaceae</taxon>
        <taxon>Pseudomonas</taxon>
    </lineage>
</organism>
<dbReference type="Gene3D" id="3.20.20.450">
    <property type="entry name" value="EAL domain"/>
    <property type="match status" value="1"/>
</dbReference>
<protein>
    <submittedName>
        <fullName evidence="4">Bifunctional diguanylate cyclase/phosphodiesterase</fullName>
    </submittedName>
</protein>
<evidence type="ECO:0000259" key="3">
    <source>
        <dbReference type="PROSITE" id="PS50887"/>
    </source>
</evidence>
<comment type="caution">
    <text evidence="4">The sequence shown here is derived from an EMBL/GenBank/DDBJ whole genome shotgun (WGS) entry which is preliminary data.</text>
</comment>
<dbReference type="InterPro" id="IPR050706">
    <property type="entry name" value="Cyclic-di-GMP_PDE-like"/>
</dbReference>
<feature type="transmembrane region" description="Helical" evidence="1">
    <location>
        <begin position="173"/>
        <end position="191"/>
    </location>
</feature>
<reference evidence="4 5" key="1">
    <citation type="submission" date="2023-01" db="EMBL/GenBank/DDBJ databases">
        <title>Pseudomonas SA3-5T sp. nov., isolated from tidal flat sediment.</title>
        <authorList>
            <person name="Kim H.S."/>
            <person name="Kim J.-S."/>
            <person name="Suh M.K."/>
            <person name="Eom M.K."/>
            <person name="Lee J.-S."/>
        </authorList>
    </citation>
    <scope>NUCLEOTIDE SEQUENCE [LARGE SCALE GENOMIC DNA]</scope>
    <source>
        <strain evidence="4 5">SA3-5</strain>
    </source>
</reference>
<dbReference type="Pfam" id="PF00990">
    <property type="entry name" value="GGDEF"/>
    <property type="match status" value="1"/>
</dbReference>
<dbReference type="SMART" id="SM00267">
    <property type="entry name" value="GGDEF"/>
    <property type="match status" value="1"/>
</dbReference>
<dbReference type="SUPFAM" id="SSF141868">
    <property type="entry name" value="EAL domain-like"/>
    <property type="match status" value="1"/>
</dbReference>
<dbReference type="CDD" id="cd01949">
    <property type="entry name" value="GGDEF"/>
    <property type="match status" value="1"/>
</dbReference>
<dbReference type="EMBL" id="JAQJZJ010000009">
    <property type="protein sequence ID" value="MDA7088330.1"/>
    <property type="molecule type" value="Genomic_DNA"/>
</dbReference>
<accession>A0ABT4XJD6</accession>
<dbReference type="InterPro" id="IPR001633">
    <property type="entry name" value="EAL_dom"/>
</dbReference>
<dbReference type="PROSITE" id="PS50883">
    <property type="entry name" value="EAL"/>
    <property type="match status" value="1"/>
</dbReference>
<dbReference type="SUPFAM" id="SSF55073">
    <property type="entry name" value="Nucleotide cyclase"/>
    <property type="match status" value="1"/>
</dbReference>
<dbReference type="InterPro" id="IPR000160">
    <property type="entry name" value="GGDEF_dom"/>
</dbReference>
<dbReference type="RefSeq" id="WP_271349188.1">
    <property type="nucleotide sequence ID" value="NZ_JAQJZJ010000009.1"/>
</dbReference>
<keyword evidence="1" id="KW-0472">Membrane</keyword>
<evidence type="ECO:0000313" key="4">
    <source>
        <dbReference type="EMBL" id="MDA7088330.1"/>
    </source>
</evidence>
<dbReference type="InterPro" id="IPR029787">
    <property type="entry name" value="Nucleotide_cyclase"/>
</dbReference>
<gene>
    <name evidence="4" type="ORF">PH586_18245</name>
</gene>
<keyword evidence="5" id="KW-1185">Reference proteome</keyword>
<proteinExistence type="predicted"/>
<dbReference type="NCBIfam" id="TIGR00254">
    <property type="entry name" value="GGDEF"/>
    <property type="match status" value="1"/>
</dbReference>
<dbReference type="Gene3D" id="3.30.70.270">
    <property type="match status" value="1"/>
</dbReference>
<evidence type="ECO:0000259" key="2">
    <source>
        <dbReference type="PROSITE" id="PS50883"/>
    </source>
</evidence>
<feature type="domain" description="EAL" evidence="2">
    <location>
        <begin position="367"/>
        <end position="622"/>
    </location>
</feature>
<dbReference type="Proteomes" id="UP001212042">
    <property type="component" value="Unassembled WGS sequence"/>
</dbReference>